<evidence type="ECO:0000256" key="2">
    <source>
        <dbReference type="ARBA" id="ARBA00023157"/>
    </source>
</evidence>
<dbReference type="InterPro" id="IPR013783">
    <property type="entry name" value="Ig-like_fold"/>
</dbReference>
<organism evidence="5 6">
    <name type="scientific">Cotesia glomerata</name>
    <name type="common">Lepidopteran parasitic wasp</name>
    <name type="synonym">Apanteles glomeratus</name>
    <dbReference type="NCBI Taxonomy" id="32391"/>
    <lineage>
        <taxon>Eukaryota</taxon>
        <taxon>Metazoa</taxon>
        <taxon>Ecdysozoa</taxon>
        <taxon>Arthropoda</taxon>
        <taxon>Hexapoda</taxon>
        <taxon>Insecta</taxon>
        <taxon>Pterygota</taxon>
        <taxon>Neoptera</taxon>
        <taxon>Endopterygota</taxon>
        <taxon>Hymenoptera</taxon>
        <taxon>Apocrita</taxon>
        <taxon>Ichneumonoidea</taxon>
        <taxon>Braconidae</taxon>
        <taxon>Microgastrinae</taxon>
        <taxon>Cotesia</taxon>
    </lineage>
</organism>
<reference evidence="5 6" key="1">
    <citation type="journal article" date="2021" name="J. Hered.">
        <title>A chromosome-level genome assembly of the parasitoid wasp, Cotesia glomerata (Hymenoptera: Braconidae).</title>
        <authorList>
            <person name="Pinto B.J."/>
            <person name="Weis J.J."/>
            <person name="Gamble T."/>
            <person name="Ode P.J."/>
            <person name="Paul R."/>
            <person name="Zaspel J.M."/>
        </authorList>
    </citation>
    <scope>NUCLEOTIDE SEQUENCE [LARGE SCALE GENOMIC DNA]</scope>
    <source>
        <strain evidence="5">CgM1</strain>
    </source>
</reference>
<comment type="caution">
    <text evidence="5">The sequence shown here is derived from an EMBL/GenBank/DDBJ whole genome shotgun (WGS) entry which is preliminary data.</text>
</comment>
<dbReference type="EMBL" id="JAHXZJ010002609">
    <property type="protein sequence ID" value="KAH0540001.1"/>
    <property type="molecule type" value="Genomic_DNA"/>
</dbReference>
<dbReference type="InterPro" id="IPR051170">
    <property type="entry name" value="Neural/epithelial_adhesion"/>
</dbReference>
<keyword evidence="6" id="KW-1185">Reference proteome</keyword>
<feature type="domain" description="Ig-like" evidence="4">
    <location>
        <begin position="95"/>
        <end position="144"/>
    </location>
</feature>
<dbReference type="InterPro" id="IPR007110">
    <property type="entry name" value="Ig-like_dom"/>
</dbReference>
<evidence type="ECO:0000259" key="4">
    <source>
        <dbReference type="PROSITE" id="PS50835"/>
    </source>
</evidence>
<dbReference type="Pfam" id="PF07679">
    <property type="entry name" value="I-set"/>
    <property type="match status" value="1"/>
</dbReference>
<evidence type="ECO:0000313" key="5">
    <source>
        <dbReference type="EMBL" id="KAH0540001.1"/>
    </source>
</evidence>
<dbReference type="PANTHER" id="PTHR12231">
    <property type="entry name" value="CTX-RELATED TYPE I TRANSMEMBRANE PROTEIN"/>
    <property type="match status" value="1"/>
</dbReference>
<name>A0AAV7HIM1_COTGL</name>
<evidence type="ECO:0000256" key="1">
    <source>
        <dbReference type="ARBA" id="ARBA00022737"/>
    </source>
</evidence>
<protein>
    <submittedName>
        <fullName evidence="5">Down syndrome cell adhesion molecule-like protein Dscam2</fullName>
    </submittedName>
</protein>
<dbReference type="PROSITE" id="PS50835">
    <property type="entry name" value="IG_LIKE"/>
    <property type="match status" value="1"/>
</dbReference>
<dbReference type="Proteomes" id="UP000826195">
    <property type="component" value="Unassembled WGS sequence"/>
</dbReference>
<evidence type="ECO:0000256" key="3">
    <source>
        <dbReference type="ARBA" id="ARBA00023319"/>
    </source>
</evidence>
<proteinExistence type="predicted"/>
<keyword evidence="2" id="KW-1015">Disulfide bond</keyword>
<evidence type="ECO:0000313" key="6">
    <source>
        <dbReference type="Proteomes" id="UP000826195"/>
    </source>
</evidence>
<accession>A0AAV7HIM1</accession>
<dbReference type="Gene3D" id="2.60.40.10">
    <property type="entry name" value="Immunoglobulins"/>
    <property type="match status" value="2"/>
</dbReference>
<gene>
    <name evidence="5" type="primary">DSCAM2_4</name>
    <name evidence="5" type="ORF">KQX54_011004</name>
</gene>
<sequence>MPCHPSFHRVIDTATVCLILVTIGLVQYTVFACICAKSGEYDELRESSYTKLLSNGTLVLQHVKEDREGYYLCQASNGIGTGIGKVVQLRVNSSPYFAAPSRLVTVKKSDTATLHCEVHGDKPITIIWLKGGKIELNPSTNYRY</sequence>
<dbReference type="AlphaFoldDB" id="A0AAV7HIM1"/>
<dbReference type="InterPro" id="IPR013098">
    <property type="entry name" value="Ig_I-set"/>
</dbReference>
<dbReference type="PANTHER" id="PTHR12231:SF253">
    <property type="entry name" value="DPR-INTERACTING PROTEIN ETA, ISOFORM B-RELATED"/>
    <property type="match status" value="1"/>
</dbReference>
<keyword evidence="3" id="KW-0393">Immunoglobulin domain</keyword>
<dbReference type="SUPFAM" id="SSF48726">
    <property type="entry name" value="Immunoglobulin"/>
    <property type="match status" value="2"/>
</dbReference>
<keyword evidence="1" id="KW-0677">Repeat</keyword>
<dbReference type="InterPro" id="IPR036179">
    <property type="entry name" value="Ig-like_dom_sf"/>
</dbReference>